<dbReference type="SUPFAM" id="SSF141868">
    <property type="entry name" value="EAL domain-like"/>
    <property type="match status" value="1"/>
</dbReference>
<feature type="domain" description="PAC" evidence="3">
    <location>
        <begin position="444"/>
        <end position="496"/>
    </location>
</feature>
<organism evidence="7 8">
    <name type="scientific">Candidatus Devosia phytovorans</name>
    <dbReference type="NCBI Taxonomy" id="3121372"/>
    <lineage>
        <taxon>Bacteria</taxon>
        <taxon>Pseudomonadati</taxon>
        <taxon>Pseudomonadota</taxon>
        <taxon>Alphaproteobacteria</taxon>
        <taxon>Hyphomicrobiales</taxon>
        <taxon>Devosiaceae</taxon>
        <taxon>Devosia</taxon>
    </lineage>
</organism>
<dbReference type="InterPro" id="IPR000160">
    <property type="entry name" value="GGDEF_dom"/>
</dbReference>
<feature type="transmembrane region" description="Helical" evidence="1">
    <location>
        <begin position="146"/>
        <end position="167"/>
    </location>
</feature>
<dbReference type="InterPro" id="IPR035919">
    <property type="entry name" value="EAL_sf"/>
</dbReference>
<dbReference type="InterPro" id="IPR001633">
    <property type="entry name" value="EAL_dom"/>
</dbReference>
<feature type="domain" description="MHYT" evidence="6">
    <location>
        <begin position="12"/>
        <end position="199"/>
    </location>
</feature>
<dbReference type="InterPro" id="IPR000700">
    <property type="entry name" value="PAS-assoc_C"/>
</dbReference>
<dbReference type="SMART" id="SM00091">
    <property type="entry name" value="PAS"/>
    <property type="match status" value="3"/>
</dbReference>
<dbReference type="SMART" id="SM00052">
    <property type="entry name" value="EAL"/>
    <property type="match status" value="1"/>
</dbReference>
<dbReference type="PROSITE" id="PS50883">
    <property type="entry name" value="EAL"/>
    <property type="match status" value="1"/>
</dbReference>
<dbReference type="Gene3D" id="3.20.20.450">
    <property type="entry name" value="EAL domain"/>
    <property type="match status" value="1"/>
</dbReference>
<dbReference type="PROSITE" id="PS50113">
    <property type="entry name" value="PAC"/>
    <property type="match status" value="1"/>
</dbReference>
<dbReference type="Proteomes" id="UP001217476">
    <property type="component" value="Chromosome"/>
</dbReference>
<reference evidence="7" key="1">
    <citation type="submission" date="2023-03" db="EMBL/GenBank/DDBJ databases">
        <title>Andean soil-derived lignocellulolytic bacterial consortium as a source of novel taxa and putative plastic-active enzymes.</title>
        <authorList>
            <person name="Diaz-Garcia L."/>
            <person name="Chuvochina M."/>
            <person name="Feuerriegel G."/>
            <person name="Bunk B."/>
            <person name="Sproer C."/>
            <person name="Streit W.R."/>
            <person name="Rodriguez L.M."/>
            <person name="Overmann J."/>
            <person name="Jimenez D.J."/>
        </authorList>
    </citation>
    <scope>NUCLEOTIDE SEQUENCE</scope>
    <source>
        <strain evidence="7">MAG 4196</strain>
    </source>
</reference>
<dbReference type="Gene3D" id="3.30.450.20">
    <property type="entry name" value="PAS domain"/>
    <property type="match status" value="3"/>
</dbReference>
<feature type="transmembrane region" description="Helical" evidence="1">
    <location>
        <begin position="113"/>
        <end position="134"/>
    </location>
</feature>
<dbReference type="AlphaFoldDB" id="A0AAJ5VWN4"/>
<dbReference type="CDD" id="cd00130">
    <property type="entry name" value="PAS"/>
    <property type="match status" value="1"/>
</dbReference>
<dbReference type="Pfam" id="PF13426">
    <property type="entry name" value="PAS_9"/>
    <property type="match status" value="1"/>
</dbReference>
<dbReference type="PROSITE" id="PS50887">
    <property type="entry name" value="GGDEF"/>
    <property type="match status" value="1"/>
</dbReference>
<dbReference type="CDD" id="cd01948">
    <property type="entry name" value="EAL"/>
    <property type="match status" value="1"/>
</dbReference>
<proteinExistence type="predicted"/>
<sequence length="1043" mass="113712">MTTVFTTLFFEHDLWLVSLAAAVCAVSSFAGIALVDRARRIVGSRRAIWIAVAALAVGFGIWSTHFIAMLAYRPDFAIGYEPLGTFSSLLIAIVASGVGFAMAAYGTNGADRLLGGIVVGLGITAMHYTGMSAIEVGGVIGWDVGLVNLSLLFAAGLAAMAVMVGAINSSLRVRFGASALLTLSIVSLHFTAMGAVDLSNCYAIASLDALHTGWVATGVALSSAFILGAALLALLLDTRDVQRRMMESMRLHSLADAAMEGLVIVRDGIIGGANASFAMLVGADREALLETPVERYFSIEMLEKARQEPGQFFYTTLQAADGLAVDVELVSQQAELEGGTTEVLAIRDIRDRLAQEAESERARAETRESEKRFGMLVQSITDYAIYMLDPNGLVASWNAGAVRNKGYSAQEIIGQSFAKFFSMEDQAAGLPELAIAEAREKGKFQTEGWRYRKDGSRFWAQVMIEAIRDDEGALVGFVKITRDITRQHEDAQQIETAKRNLELSLAHMSQGLALFDANERIVVANGQLKDILGIPANVGVNGFGLHDLAKFLTGEATVDPNLLDEAYALHRRLIAGEDNGEIVQDFPGGKSIRIVHRDAGDGAWVSTFEDISERKQSERQIHFMAHHDGLTGLPNRGSFTNHLQTTLDRAGDGQRVAVLGIDLDRFKEVNDQLGHGVGDTVLKSYADRISSSLQDGEFTARFGGDEFAAFKTFRTDAELFAFIERLEAAVERRFQIDRNEVSIGASIGIAVYPDDGGSAEKLISNADMAMYRAKGNLTERFCFYESDMDEAARDRRILARDLWDAVAKDQLLLNFQVQKSVQTGQTIGYEALLRWQHPERGLVPPMDFIPIAEECGAILSIGDWVLRMACLEAVHWDDSIKLAVNISPVQLSSANLVEMVELALTVSGLDPWRLELEVTESAIIGDKARALNTLRQIKELGVTIAIDDFGTGYSSLETLRAFPFDKIKLDRSFMSEVETSKQAKAVVRAILELGRGLEVPVLAEGVETPEQLDFLLAEGCDEAQGYYLGRPQIIDRDTVRKAS</sequence>
<feature type="transmembrane region" description="Helical" evidence="1">
    <location>
        <begin position="179"/>
        <end position="205"/>
    </location>
</feature>
<dbReference type="InterPro" id="IPR005330">
    <property type="entry name" value="MHYT_dom"/>
</dbReference>
<dbReference type="PANTHER" id="PTHR44757">
    <property type="entry name" value="DIGUANYLATE CYCLASE DGCP"/>
    <property type="match status" value="1"/>
</dbReference>
<gene>
    <name evidence="7" type="ORF">P0Y65_03270</name>
</gene>
<dbReference type="Pfam" id="PF00990">
    <property type="entry name" value="GGDEF"/>
    <property type="match status" value="1"/>
</dbReference>
<dbReference type="PANTHER" id="PTHR44757:SF2">
    <property type="entry name" value="BIOFILM ARCHITECTURE MAINTENANCE PROTEIN MBAA"/>
    <property type="match status" value="1"/>
</dbReference>
<evidence type="ECO:0000259" key="5">
    <source>
        <dbReference type="PROSITE" id="PS50887"/>
    </source>
</evidence>
<dbReference type="InterPro" id="IPR000014">
    <property type="entry name" value="PAS"/>
</dbReference>
<keyword evidence="1" id="KW-1133">Transmembrane helix</keyword>
<feature type="transmembrane region" description="Helical" evidence="1">
    <location>
        <begin position="84"/>
        <end position="106"/>
    </location>
</feature>
<evidence type="ECO:0000256" key="1">
    <source>
        <dbReference type="PROSITE-ProRule" id="PRU00244"/>
    </source>
</evidence>
<evidence type="ECO:0000259" key="6">
    <source>
        <dbReference type="PROSITE" id="PS50924"/>
    </source>
</evidence>
<name>A0AAJ5VWN4_9HYPH</name>
<keyword evidence="1" id="KW-0472">Membrane</keyword>
<feature type="domain" description="EAL" evidence="4">
    <location>
        <begin position="795"/>
        <end position="1043"/>
    </location>
</feature>
<dbReference type="Pfam" id="PF12860">
    <property type="entry name" value="PAS_7"/>
    <property type="match status" value="1"/>
</dbReference>
<dbReference type="InterPro" id="IPR035965">
    <property type="entry name" value="PAS-like_dom_sf"/>
</dbReference>
<dbReference type="Pfam" id="PF00563">
    <property type="entry name" value="EAL"/>
    <property type="match status" value="1"/>
</dbReference>
<feature type="transmembrane region" description="Helical" evidence="1">
    <location>
        <begin position="47"/>
        <end position="72"/>
    </location>
</feature>
<dbReference type="EMBL" id="CP119312">
    <property type="protein sequence ID" value="WEK05295.1"/>
    <property type="molecule type" value="Genomic_DNA"/>
</dbReference>
<dbReference type="SUPFAM" id="SSF55073">
    <property type="entry name" value="Nucleotide cyclase"/>
    <property type="match status" value="1"/>
</dbReference>
<dbReference type="InterPro" id="IPR043128">
    <property type="entry name" value="Rev_trsase/Diguanyl_cyclase"/>
</dbReference>
<accession>A0AAJ5VWN4</accession>
<dbReference type="GO" id="GO:0016020">
    <property type="term" value="C:membrane"/>
    <property type="evidence" value="ECO:0007669"/>
    <property type="project" value="UniProtKB-UniRule"/>
</dbReference>
<dbReference type="SUPFAM" id="SSF55785">
    <property type="entry name" value="PYP-like sensor domain (PAS domain)"/>
    <property type="match status" value="3"/>
</dbReference>
<dbReference type="CDD" id="cd01949">
    <property type="entry name" value="GGDEF"/>
    <property type="match status" value="1"/>
</dbReference>
<dbReference type="NCBIfam" id="TIGR00229">
    <property type="entry name" value="sensory_box"/>
    <property type="match status" value="1"/>
</dbReference>
<dbReference type="SMART" id="SM00086">
    <property type="entry name" value="PAC"/>
    <property type="match status" value="1"/>
</dbReference>
<dbReference type="NCBIfam" id="TIGR00254">
    <property type="entry name" value="GGDEF"/>
    <property type="match status" value="1"/>
</dbReference>
<dbReference type="InterPro" id="IPR001610">
    <property type="entry name" value="PAC"/>
</dbReference>
<feature type="domain" description="GGDEF" evidence="5">
    <location>
        <begin position="654"/>
        <end position="786"/>
    </location>
</feature>
<evidence type="ECO:0000259" key="4">
    <source>
        <dbReference type="PROSITE" id="PS50883"/>
    </source>
</evidence>
<dbReference type="Gene3D" id="3.30.70.270">
    <property type="match status" value="1"/>
</dbReference>
<protein>
    <submittedName>
        <fullName evidence="7">EAL domain-containing protein</fullName>
    </submittedName>
</protein>
<dbReference type="InterPro" id="IPR052155">
    <property type="entry name" value="Biofilm_reg_signaling"/>
</dbReference>
<evidence type="ECO:0000259" key="3">
    <source>
        <dbReference type="PROSITE" id="PS50113"/>
    </source>
</evidence>
<dbReference type="PROSITE" id="PS50112">
    <property type="entry name" value="PAS"/>
    <property type="match status" value="1"/>
</dbReference>
<dbReference type="Pfam" id="PF03707">
    <property type="entry name" value="MHYT"/>
    <property type="match status" value="2"/>
</dbReference>
<dbReference type="SMART" id="SM00267">
    <property type="entry name" value="GGDEF"/>
    <property type="match status" value="1"/>
</dbReference>
<evidence type="ECO:0000313" key="8">
    <source>
        <dbReference type="Proteomes" id="UP001217476"/>
    </source>
</evidence>
<feature type="transmembrane region" description="Helical" evidence="1">
    <location>
        <begin position="211"/>
        <end position="236"/>
    </location>
</feature>
<feature type="transmembrane region" description="Helical" evidence="1">
    <location>
        <begin position="14"/>
        <end position="35"/>
    </location>
</feature>
<keyword evidence="1" id="KW-0812">Transmembrane</keyword>
<dbReference type="InterPro" id="IPR029787">
    <property type="entry name" value="Nucleotide_cyclase"/>
</dbReference>
<dbReference type="PROSITE" id="PS50924">
    <property type="entry name" value="MHYT"/>
    <property type="match status" value="1"/>
</dbReference>
<evidence type="ECO:0000259" key="2">
    <source>
        <dbReference type="PROSITE" id="PS50112"/>
    </source>
</evidence>
<feature type="domain" description="PAS" evidence="2">
    <location>
        <begin position="369"/>
        <end position="426"/>
    </location>
</feature>
<evidence type="ECO:0000313" key="7">
    <source>
        <dbReference type="EMBL" id="WEK05295.1"/>
    </source>
</evidence>